<comment type="caution">
    <text evidence="14">The sequence shown here is derived from an EMBL/GenBank/DDBJ whole genome shotgun (WGS) entry which is preliminary data.</text>
</comment>
<evidence type="ECO:0000256" key="9">
    <source>
        <dbReference type="ARBA" id="ARBA00059032"/>
    </source>
</evidence>
<sequence>MAERDENKVQSVLPLSRIRTIMKSSPDTSSISNEALFLTGKATELFVQNLARVSMESSTDKVNVGYTDLANVVNSDENLQFLQDIIPKKIKAREYLESLKKSEEEEELST</sequence>
<evidence type="ECO:0000313" key="14">
    <source>
        <dbReference type="EMBL" id="KAK3088823.1"/>
    </source>
</evidence>
<dbReference type="GO" id="GO:0006261">
    <property type="term" value="P:DNA-templated DNA replication"/>
    <property type="evidence" value="ECO:0007669"/>
    <property type="project" value="TreeGrafter"/>
</dbReference>
<keyword evidence="3" id="KW-0808">Transferase</keyword>
<evidence type="ECO:0000256" key="10">
    <source>
        <dbReference type="ARBA" id="ARBA00062516"/>
    </source>
</evidence>
<organism evidence="14 15">
    <name type="scientific">Pinctada imbricata</name>
    <name type="common">Atlantic pearl-oyster</name>
    <name type="synonym">Pinctada martensii</name>
    <dbReference type="NCBI Taxonomy" id="66713"/>
    <lineage>
        <taxon>Eukaryota</taxon>
        <taxon>Metazoa</taxon>
        <taxon>Spiralia</taxon>
        <taxon>Lophotrochozoa</taxon>
        <taxon>Mollusca</taxon>
        <taxon>Bivalvia</taxon>
        <taxon>Autobranchia</taxon>
        <taxon>Pteriomorphia</taxon>
        <taxon>Pterioida</taxon>
        <taxon>Pterioidea</taxon>
        <taxon>Pteriidae</taxon>
        <taxon>Pinctada</taxon>
    </lineage>
</organism>
<protein>
    <recommendedName>
        <fullName evidence="11">Chromatin accessibility complex protein 1</fullName>
    </recommendedName>
    <alternativeName>
        <fullName evidence="12">DNA polymerase epsilon subunit p15</fullName>
    </alternativeName>
</protein>
<dbReference type="GO" id="GO:0006338">
    <property type="term" value="P:chromatin remodeling"/>
    <property type="evidence" value="ECO:0007669"/>
    <property type="project" value="TreeGrafter"/>
</dbReference>
<evidence type="ECO:0000256" key="7">
    <source>
        <dbReference type="ARBA" id="ARBA00023125"/>
    </source>
</evidence>
<comment type="subcellular location">
    <subcellularLocation>
        <location evidence="1">Nucleus</location>
    </subcellularLocation>
</comment>
<reference evidence="14" key="1">
    <citation type="submission" date="2019-08" db="EMBL/GenBank/DDBJ databases">
        <title>The improved chromosome-level genome for the pearl oyster Pinctada fucata martensii using PacBio sequencing and Hi-C.</title>
        <authorList>
            <person name="Zheng Z."/>
        </authorList>
    </citation>
    <scope>NUCLEOTIDE SEQUENCE</scope>
    <source>
        <strain evidence="14">ZZ-2019</strain>
        <tissue evidence="14">Adductor muscle</tissue>
    </source>
</reference>
<keyword evidence="8" id="KW-0539">Nucleus</keyword>
<proteinExistence type="predicted"/>
<evidence type="ECO:0000256" key="11">
    <source>
        <dbReference type="ARBA" id="ARBA00071805"/>
    </source>
</evidence>
<dbReference type="SUPFAM" id="SSF47113">
    <property type="entry name" value="Histone-fold"/>
    <property type="match status" value="1"/>
</dbReference>
<dbReference type="GO" id="GO:0046982">
    <property type="term" value="F:protein heterodimerization activity"/>
    <property type="evidence" value="ECO:0007669"/>
    <property type="project" value="InterPro"/>
</dbReference>
<accession>A0AA88XW42</accession>
<dbReference type="GO" id="GO:0016779">
    <property type="term" value="F:nucleotidyltransferase activity"/>
    <property type="evidence" value="ECO:0007669"/>
    <property type="project" value="UniProtKB-KW"/>
</dbReference>
<evidence type="ECO:0000256" key="12">
    <source>
        <dbReference type="ARBA" id="ARBA00083235"/>
    </source>
</evidence>
<keyword evidence="6" id="KW-0175">Coiled coil</keyword>
<dbReference type="Proteomes" id="UP001186944">
    <property type="component" value="Unassembled WGS sequence"/>
</dbReference>
<dbReference type="InterPro" id="IPR050568">
    <property type="entry name" value="Transcr_DNA_Rep_Reg"/>
</dbReference>
<evidence type="ECO:0000256" key="4">
    <source>
        <dbReference type="ARBA" id="ARBA00022695"/>
    </source>
</evidence>
<name>A0AA88XW42_PINIB</name>
<evidence type="ECO:0000256" key="1">
    <source>
        <dbReference type="ARBA" id="ARBA00004123"/>
    </source>
</evidence>
<evidence type="ECO:0000256" key="3">
    <source>
        <dbReference type="ARBA" id="ARBA00022679"/>
    </source>
</evidence>
<evidence type="ECO:0000256" key="2">
    <source>
        <dbReference type="ARBA" id="ARBA00022553"/>
    </source>
</evidence>
<comment type="function">
    <text evidence="9">Forms a complex with DNA polymerase epsilon subunit POLE3 and binds naked DNA, which is then incorporated into chromatin, aided by the nucleosome remodeling activity of ISWI/SNF2H and ACF1. Does not enhance nucleosome sliding activity of the ACF-5 ISWI chromatin remodeling complex.</text>
</comment>
<dbReference type="Pfam" id="PF00808">
    <property type="entry name" value="CBFD_NFYB_HMF"/>
    <property type="match status" value="1"/>
</dbReference>
<evidence type="ECO:0000256" key="8">
    <source>
        <dbReference type="ARBA" id="ARBA00023242"/>
    </source>
</evidence>
<keyword evidence="2" id="KW-0597">Phosphoprotein</keyword>
<dbReference type="CDD" id="cd22924">
    <property type="entry name" value="HFD_CHRAC1-like"/>
    <property type="match status" value="1"/>
</dbReference>
<comment type="subunit">
    <text evidence="10">Heterodimer with POLE3; binds to DNA. Component of the CHRAC ISWI chromatin remodeling complex at least composed of SMARCA5/SNF2H, BAZ1A/ACF1, CHRAC1 and POLE3; the complex preferentially binds DNA through the CHRAC1-POLE3 heterodimer and possesses ATP-dependent nucleosome-remodeling activity. Within the complex, the heterodimer with POLE3 interacts with SMARCA5/SNF2H; the interaction is direct and enhances nucleosome sliding activity by the SMARCA5/SNF2H and BAZ1A/ACF1 interaction. Within the complex, the heterodimer with POLE3 interacts with BAZ1A/ACF1; the interactions are direct.</text>
</comment>
<dbReference type="PANTHER" id="PTHR10252">
    <property type="entry name" value="HISTONE-LIKE TRANSCRIPTION FACTOR CCAAT-RELATED"/>
    <property type="match status" value="1"/>
</dbReference>
<dbReference type="GO" id="GO:0008623">
    <property type="term" value="C:CHRAC"/>
    <property type="evidence" value="ECO:0007669"/>
    <property type="project" value="TreeGrafter"/>
</dbReference>
<dbReference type="FunFam" id="1.10.20.10:FF:000048">
    <property type="entry name" value="Chromatin accessibility complex subunit 1"/>
    <property type="match status" value="1"/>
</dbReference>
<keyword evidence="7" id="KW-0238">DNA-binding</keyword>
<dbReference type="InterPro" id="IPR003958">
    <property type="entry name" value="CBFA_NFYB_domain"/>
</dbReference>
<gene>
    <name evidence="14" type="ORF">FSP39_024203</name>
</gene>
<evidence type="ECO:0000259" key="13">
    <source>
        <dbReference type="Pfam" id="PF00808"/>
    </source>
</evidence>
<dbReference type="InterPro" id="IPR009072">
    <property type="entry name" value="Histone-fold"/>
</dbReference>
<keyword evidence="4" id="KW-0548">Nucleotidyltransferase</keyword>
<evidence type="ECO:0000256" key="6">
    <source>
        <dbReference type="ARBA" id="ARBA00023054"/>
    </source>
</evidence>
<dbReference type="GO" id="GO:0003677">
    <property type="term" value="F:DNA binding"/>
    <property type="evidence" value="ECO:0007669"/>
    <property type="project" value="UniProtKB-KW"/>
</dbReference>
<dbReference type="PANTHER" id="PTHR10252:SF54">
    <property type="entry name" value="CHROMATIN ACCESSIBILITY COMPLEX PROTEIN 1"/>
    <property type="match status" value="1"/>
</dbReference>
<dbReference type="EMBL" id="VSWD01000011">
    <property type="protein sequence ID" value="KAK3088823.1"/>
    <property type="molecule type" value="Genomic_DNA"/>
</dbReference>
<keyword evidence="5" id="KW-0007">Acetylation</keyword>
<dbReference type="AlphaFoldDB" id="A0AA88XW42"/>
<dbReference type="Gene3D" id="1.10.20.10">
    <property type="entry name" value="Histone, subunit A"/>
    <property type="match status" value="1"/>
</dbReference>
<feature type="domain" description="Transcription factor CBF/NF-Y/archaeal histone" evidence="13">
    <location>
        <begin position="13"/>
        <end position="57"/>
    </location>
</feature>
<evidence type="ECO:0000313" key="15">
    <source>
        <dbReference type="Proteomes" id="UP001186944"/>
    </source>
</evidence>
<keyword evidence="15" id="KW-1185">Reference proteome</keyword>
<evidence type="ECO:0000256" key="5">
    <source>
        <dbReference type="ARBA" id="ARBA00022990"/>
    </source>
</evidence>